<feature type="region of interest" description="Disordered" evidence="1">
    <location>
        <begin position="1"/>
        <end position="20"/>
    </location>
</feature>
<proteinExistence type="predicted"/>
<evidence type="ECO:0000313" key="3">
    <source>
        <dbReference type="Proteomes" id="UP000008181"/>
    </source>
</evidence>
<evidence type="ECO:0000313" key="2">
    <source>
        <dbReference type="EMBL" id="AEO64887.1"/>
    </source>
</evidence>
<organism evidence="2 3">
    <name type="scientific">Thermothielavioides terrestris (strain ATCC 38088 / NRRL 8126)</name>
    <name type="common">Thielavia terrestris</name>
    <dbReference type="NCBI Taxonomy" id="578455"/>
    <lineage>
        <taxon>Eukaryota</taxon>
        <taxon>Fungi</taxon>
        <taxon>Dikarya</taxon>
        <taxon>Ascomycota</taxon>
        <taxon>Pezizomycotina</taxon>
        <taxon>Sordariomycetes</taxon>
        <taxon>Sordariomycetidae</taxon>
        <taxon>Sordariales</taxon>
        <taxon>Chaetomiaceae</taxon>
        <taxon>Thermothielavioides</taxon>
        <taxon>Thermothielavioides terrestris</taxon>
    </lineage>
</organism>
<accession>G2R1F2</accession>
<protein>
    <submittedName>
        <fullName evidence="2">Uncharacterized protein</fullName>
    </submittedName>
</protein>
<dbReference type="KEGG" id="ttt:THITE_2111257"/>
<sequence length="132" mass="14282">MLMAAEGRRAGPEPRALEPGGREWAHVEALRDELRELRDELAGLVRGVNVGLVDGSARDGYRVSRRELVAVNEKVKSVLGIELRLAEGLKAELEAQSGDYLKIDGAEASRLGLPLTVNSGAQEWRATVGILL</sequence>
<evidence type="ECO:0000256" key="1">
    <source>
        <dbReference type="SAM" id="MobiDB-lite"/>
    </source>
</evidence>
<dbReference type="GeneID" id="11517116"/>
<keyword evidence="3" id="KW-1185">Reference proteome</keyword>
<dbReference type="EMBL" id="CP003010">
    <property type="protein sequence ID" value="AEO64887.1"/>
    <property type="molecule type" value="Genomic_DNA"/>
</dbReference>
<dbReference type="HOGENOM" id="CLU_1918521_0_0_1"/>
<gene>
    <name evidence="2" type="ORF">THITE_2111257</name>
</gene>
<dbReference type="eggNOG" id="ENOG502RJEH">
    <property type="taxonomic scope" value="Eukaryota"/>
</dbReference>
<name>G2R1F2_THETT</name>
<reference evidence="2 3" key="1">
    <citation type="journal article" date="2011" name="Nat. Biotechnol.">
        <title>Comparative genomic analysis of the thermophilic biomass-degrading fungi Myceliophthora thermophila and Thielavia terrestris.</title>
        <authorList>
            <person name="Berka R.M."/>
            <person name="Grigoriev I.V."/>
            <person name="Otillar R."/>
            <person name="Salamov A."/>
            <person name="Grimwood J."/>
            <person name="Reid I."/>
            <person name="Ishmael N."/>
            <person name="John T."/>
            <person name="Darmond C."/>
            <person name="Moisan M.-C."/>
            <person name="Henrissat B."/>
            <person name="Coutinho P.M."/>
            <person name="Lombard V."/>
            <person name="Natvig D.O."/>
            <person name="Lindquist E."/>
            <person name="Schmutz J."/>
            <person name="Lucas S."/>
            <person name="Harris P."/>
            <person name="Powlowski J."/>
            <person name="Bellemare A."/>
            <person name="Taylor D."/>
            <person name="Butler G."/>
            <person name="de Vries R.P."/>
            <person name="Allijn I.E."/>
            <person name="van den Brink J."/>
            <person name="Ushinsky S."/>
            <person name="Storms R."/>
            <person name="Powell A.J."/>
            <person name="Paulsen I.T."/>
            <person name="Elbourne L.D.H."/>
            <person name="Baker S.E."/>
            <person name="Magnuson J."/>
            <person name="LaBoissiere S."/>
            <person name="Clutterbuck A.J."/>
            <person name="Martinez D."/>
            <person name="Wogulis M."/>
            <person name="de Leon A.L."/>
            <person name="Rey M.W."/>
            <person name="Tsang A."/>
        </authorList>
    </citation>
    <scope>NUCLEOTIDE SEQUENCE [LARGE SCALE GENOMIC DNA]</scope>
    <source>
        <strain evidence="3">ATCC 38088 / NRRL 8126</strain>
    </source>
</reference>
<dbReference type="RefSeq" id="XP_003651223.1">
    <property type="nucleotide sequence ID" value="XM_003651175.1"/>
</dbReference>
<dbReference type="AlphaFoldDB" id="G2R1F2"/>
<dbReference type="Proteomes" id="UP000008181">
    <property type="component" value="Chromosome 2"/>
</dbReference>
<dbReference type="OrthoDB" id="4585718at2759"/>